<feature type="domain" description="Amidase" evidence="1">
    <location>
        <begin position="1"/>
        <end position="363"/>
    </location>
</feature>
<keyword evidence="2" id="KW-0378">Hydrolase</keyword>
<feature type="non-terminal residue" evidence="2">
    <location>
        <position position="1"/>
    </location>
</feature>
<dbReference type="Gene3D" id="3.90.1300.10">
    <property type="entry name" value="Amidase signature (AS) domain"/>
    <property type="match status" value="1"/>
</dbReference>
<dbReference type="Pfam" id="PF01425">
    <property type="entry name" value="Amidase"/>
    <property type="match status" value="1"/>
</dbReference>
<organism evidence="2 3">
    <name type="scientific">Sulfobacillus benefaciens</name>
    <dbReference type="NCBI Taxonomy" id="453960"/>
    <lineage>
        <taxon>Bacteria</taxon>
        <taxon>Bacillati</taxon>
        <taxon>Bacillota</taxon>
        <taxon>Clostridia</taxon>
        <taxon>Eubacteriales</taxon>
        <taxon>Clostridiales Family XVII. Incertae Sedis</taxon>
        <taxon>Sulfobacillus</taxon>
    </lineage>
</organism>
<dbReference type="InterPro" id="IPR036928">
    <property type="entry name" value="AS_sf"/>
</dbReference>
<evidence type="ECO:0000313" key="2">
    <source>
        <dbReference type="EMBL" id="PSR25357.1"/>
    </source>
</evidence>
<evidence type="ECO:0000313" key="3">
    <source>
        <dbReference type="Proteomes" id="UP000242699"/>
    </source>
</evidence>
<dbReference type="PANTHER" id="PTHR42678">
    <property type="entry name" value="AMIDASE"/>
    <property type="match status" value="1"/>
</dbReference>
<comment type="caution">
    <text evidence="2">The sequence shown here is derived from an EMBL/GenBank/DDBJ whole genome shotgun (WGS) entry which is preliminary data.</text>
</comment>
<name>A0A2T2WSZ7_9FIRM</name>
<gene>
    <name evidence="2" type="ORF">C7B43_17040</name>
</gene>
<accession>A0A2T2WSZ7</accession>
<sequence length="383" mass="40954">GSLALKDNYAHSDAFVVRQIRRAGGIILGKSHLTEWANFMSDHMTNGYSSYGGQVMNPYGPGVFDVGGSSSGSGAGVAAGFAPVALGTETSGSILSPCSQNSVVGIKPTVGLVSRSGIVPISYSQDTAGPVAASVEDAAILLTVIQGYDPDDPATALAPGYPDYRNDLVAGGLKSRRLGVPRRRYLDDTDGEECALMEQALSMMSDLGVDIVDPADIDTAEENWTYDVLLYEFSGALNAYLCEWTSQGPKTLQEVIEFNNAHSQEMLRYGQSILMEAYSTRGRLTDRRYLLGRQNDLLWSRNRGIDKTLATHNLDALLFVGSSGADIAARAGYPSVSVPLGYTPVGKPVGLTFTAGAFQESLLIQMAFAWEQATKFRKPPVVV</sequence>
<dbReference type="SUPFAM" id="SSF75304">
    <property type="entry name" value="Amidase signature (AS) enzymes"/>
    <property type="match status" value="1"/>
</dbReference>
<dbReference type="EMBL" id="PXYT01000056">
    <property type="protein sequence ID" value="PSR25357.1"/>
    <property type="molecule type" value="Genomic_DNA"/>
</dbReference>
<dbReference type="PANTHER" id="PTHR42678:SF34">
    <property type="entry name" value="OS04G0183300 PROTEIN"/>
    <property type="match status" value="1"/>
</dbReference>
<reference evidence="2 3" key="1">
    <citation type="journal article" date="2014" name="BMC Genomics">
        <title>Comparison of environmental and isolate Sulfobacillus genomes reveals diverse carbon, sulfur, nitrogen, and hydrogen metabolisms.</title>
        <authorList>
            <person name="Justice N.B."/>
            <person name="Norman A."/>
            <person name="Brown C.T."/>
            <person name="Singh A."/>
            <person name="Thomas B.C."/>
            <person name="Banfield J.F."/>
        </authorList>
    </citation>
    <scope>NUCLEOTIDE SEQUENCE [LARGE SCALE GENOMIC DNA]</scope>
    <source>
        <strain evidence="2">AMDSBA1</strain>
    </source>
</reference>
<dbReference type="GO" id="GO:0004040">
    <property type="term" value="F:amidase activity"/>
    <property type="evidence" value="ECO:0007669"/>
    <property type="project" value="UniProtKB-EC"/>
</dbReference>
<protein>
    <submittedName>
        <fullName evidence="2">Amidase</fullName>
        <ecNumber evidence="2">3.5.1.4</ecNumber>
    </submittedName>
</protein>
<dbReference type="AlphaFoldDB" id="A0A2T2WSZ7"/>
<evidence type="ECO:0000259" key="1">
    <source>
        <dbReference type="Pfam" id="PF01425"/>
    </source>
</evidence>
<dbReference type="InterPro" id="IPR023631">
    <property type="entry name" value="Amidase_dom"/>
</dbReference>
<dbReference type="EC" id="3.5.1.4" evidence="2"/>
<dbReference type="Proteomes" id="UP000242699">
    <property type="component" value="Unassembled WGS sequence"/>
</dbReference>
<proteinExistence type="predicted"/>